<evidence type="ECO:0000256" key="3">
    <source>
        <dbReference type="ARBA" id="ARBA00022692"/>
    </source>
</evidence>
<dbReference type="CDD" id="cd10336">
    <property type="entry name" value="SLC6sbd_Tyt1-Like"/>
    <property type="match status" value="1"/>
</dbReference>
<dbReference type="PANTHER" id="PTHR42948">
    <property type="entry name" value="TRANSPORTER"/>
    <property type="match status" value="1"/>
</dbReference>
<keyword evidence="2 6" id="KW-0813">Transport</keyword>
<comment type="subcellular location">
    <subcellularLocation>
        <location evidence="1">Membrane</location>
        <topology evidence="1">Multi-pass membrane protein</topology>
    </subcellularLocation>
</comment>
<protein>
    <recommendedName>
        <fullName evidence="6">Transporter</fullName>
    </recommendedName>
</protein>
<evidence type="ECO:0000256" key="6">
    <source>
        <dbReference type="RuleBase" id="RU003732"/>
    </source>
</evidence>
<keyword evidence="6" id="KW-0769">Symport</keyword>
<reference evidence="8" key="2">
    <citation type="submission" date="2020-09" db="EMBL/GenBank/DDBJ databases">
        <authorList>
            <person name="Sun Q."/>
            <person name="Ohkuma M."/>
        </authorList>
    </citation>
    <scope>NUCLEOTIDE SEQUENCE</scope>
    <source>
        <strain evidence="8">JCM 17251</strain>
    </source>
</reference>
<evidence type="ECO:0000256" key="4">
    <source>
        <dbReference type="ARBA" id="ARBA00022989"/>
    </source>
</evidence>
<dbReference type="EMBL" id="BMOS01000004">
    <property type="protein sequence ID" value="GGN52781.1"/>
    <property type="molecule type" value="Genomic_DNA"/>
</dbReference>
<dbReference type="PANTHER" id="PTHR42948:SF1">
    <property type="entry name" value="TRANSPORTER"/>
    <property type="match status" value="1"/>
</dbReference>
<evidence type="ECO:0000256" key="7">
    <source>
        <dbReference type="SAM" id="Phobius"/>
    </source>
</evidence>
<keyword evidence="5 7" id="KW-0472">Membrane</keyword>
<organism evidence="8 9">
    <name type="scientific">Oceanobacillus indicireducens</name>
    <dbReference type="NCBI Taxonomy" id="1004261"/>
    <lineage>
        <taxon>Bacteria</taxon>
        <taxon>Bacillati</taxon>
        <taxon>Bacillota</taxon>
        <taxon>Bacilli</taxon>
        <taxon>Bacillales</taxon>
        <taxon>Bacillaceae</taxon>
        <taxon>Oceanobacillus</taxon>
    </lineage>
</organism>
<feature type="transmembrane region" description="Helical" evidence="7">
    <location>
        <begin position="149"/>
        <end position="170"/>
    </location>
</feature>
<comment type="caution">
    <text evidence="8">The sequence shown here is derived from an EMBL/GenBank/DDBJ whole genome shotgun (WGS) entry which is preliminary data.</text>
</comment>
<dbReference type="InterPro" id="IPR037272">
    <property type="entry name" value="SNS_sf"/>
</dbReference>
<evidence type="ECO:0000256" key="5">
    <source>
        <dbReference type="ARBA" id="ARBA00023136"/>
    </source>
</evidence>
<keyword evidence="4 7" id="KW-1133">Transmembrane helix</keyword>
<proteinExistence type="inferred from homology"/>
<dbReference type="SUPFAM" id="SSF161070">
    <property type="entry name" value="SNF-like"/>
    <property type="match status" value="1"/>
</dbReference>
<feature type="transmembrane region" description="Helical" evidence="7">
    <location>
        <begin position="259"/>
        <end position="283"/>
    </location>
</feature>
<comment type="similarity">
    <text evidence="6">Belongs to the sodium:neurotransmitter symporter (SNF) (TC 2.A.22) family.</text>
</comment>
<feature type="transmembrane region" description="Helical" evidence="7">
    <location>
        <begin position="46"/>
        <end position="66"/>
    </location>
</feature>
<keyword evidence="9" id="KW-1185">Reference proteome</keyword>
<dbReference type="InterPro" id="IPR000175">
    <property type="entry name" value="Na/ntran_symport"/>
</dbReference>
<accession>A0A917XV11</accession>
<dbReference type="PROSITE" id="PS00610">
    <property type="entry name" value="NA_NEUROTRAN_SYMP_1"/>
    <property type="match status" value="1"/>
</dbReference>
<dbReference type="Proteomes" id="UP000624041">
    <property type="component" value="Unassembled WGS sequence"/>
</dbReference>
<evidence type="ECO:0000313" key="8">
    <source>
        <dbReference type="EMBL" id="GGN52781.1"/>
    </source>
</evidence>
<dbReference type="AlphaFoldDB" id="A0A917XV11"/>
<evidence type="ECO:0000256" key="1">
    <source>
        <dbReference type="ARBA" id="ARBA00004141"/>
    </source>
</evidence>
<name>A0A917XV11_9BACI</name>
<gene>
    <name evidence="8" type="ORF">GCM10007971_08790</name>
</gene>
<feature type="transmembrane region" description="Helical" evidence="7">
    <location>
        <begin position="427"/>
        <end position="451"/>
    </location>
</feature>
<feature type="transmembrane region" description="Helical" evidence="7">
    <location>
        <begin position="348"/>
        <end position="367"/>
    </location>
</feature>
<evidence type="ECO:0000313" key="9">
    <source>
        <dbReference type="Proteomes" id="UP000624041"/>
    </source>
</evidence>
<dbReference type="NCBIfam" id="NF037979">
    <property type="entry name" value="Na_transp"/>
    <property type="match status" value="1"/>
</dbReference>
<dbReference type="PROSITE" id="PS50267">
    <property type="entry name" value="NA_NEUROTRAN_SYMP_3"/>
    <property type="match status" value="1"/>
</dbReference>
<reference evidence="8" key="1">
    <citation type="journal article" date="2014" name="Int. J. Syst. Evol. Microbiol.">
        <title>Complete genome sequence of Corynebacterium casei LMG S-19264T (=DSM 44701T), isolated from a smear-ripened cheese.</title>
        <authorList>
            <consortium name="US DOE Joint Genome Institute (JGI-PGF)"/>
            <person name="Walter F."/>
            <person name="Albersmeier A."/>
            <person name="Kalinowski J."/>
            <person name="Ruckert C."/>
        </authorList>
    </citation>
    <scope>NUCLEOTIDE SEQUENCE</scope>
    <source>
        <strain evidence="8">JCM 17251</strain>
    </source>
</reference>
<feature type="transmembrane region" description="Helical" evidence="7">
    <location>
        <begin position="225"/>
        <end position="247"/>
    </location>
</feature>
<dbReference type="InterPro" id="IPR047218">
    <property type="entry name" value="YocR/YhdH-like"/>
</dbReference>
<dbReference type="GO" id="GO:0015293">
    <property type="term" value="F:symporter activity"/>
    <property type="evidence" value="ECO:0007669"/>
    <property type="project" value="UniProtKB-KW"/>
</dbReference>
<keyword evidence="3 6" id="KW-0812">Transmembrane</keyword>
<dbReference type="RefSeq" id="WP_188856177.1">
    <property type="nucleotide sequence ID" value="NZ_BMOS01000004.1"/>
</dbReference>
<feature type="transmembrane region" description="Helical" evidence="7">
    <location>
        <begin position="12"/>
        <end position="34"/>
    </location>
</feature>
<sequence length="452" mass="49323">MSDPKTDKKRETWGSRFGFIMAAAGFAIGLGNIWRFPYLVGENGGGAFLLIYIAIIIVIGIPLFYVEAGLGRKAQSGAITGLRKLTKKGSTWVSIGWLGVFTSLLIFSYYLMIMGWLFAYFVKVGLGTFQGVTFDQAADIYDKFVANPWLVTGYAIIPMLILAFVVVKGLKDGTEKFVRLLMPLLIIMLLALSVFSLSLEGSWEGVVWYLKPDFSQISGDSVLQALGQAFFSIGIGMAAAFTYGSYLKREKSNLVVDGVWVISLDTFVAFISGMVIFPAIFAFNVAPNSGPGLIFLTLPTIFDQMPGGTIFGLLFFFLVIVAALTTGVGFVETLAANASELFNLNRKTSVWLVSIASLVLAIPSILSQGPWSNIQIFGMDIFTFIDYFSGNIMLVVGALLLSLYVVFKWKTENFIDEINIGTTGVKIPYAVKPIFAFVIPVVIAVIFITGIL</sequence>
<dbReference type="GO" id="GO:0016020">
    <property type="term" value="C:membrane"/>
    <property type="evidence" value="ECO:0007669"/>
    <property type="project" value="UniProtKB-SubCell"/>
</dbReference>
<dbReference type="Pfam" id="PF00209">
    <property type="entry name" value="SNF"/>
    <property type="match status" value="2"/>
</dbReference>
<evidence type="ECO:0000256" key="2">
    <source>
        <dbReference type="ARBA" id="ARBA00022448"/>
    </source>
</evidence>
<dbReference type="PRINTS" id="PR00176">
    <property type="entry name" value="NANEUSMPORT"/>
</dbReference>
<feature type="transmembrane region" description="Helical" evidence="7">
    <location>
        <begin position="177"/>
        <end position="199"/>
    </location>
</feature>
<feature type="transmembrane region" description="Helical" evidence="7">
    <location>
        <begin position="92"/>
        <end position="119"/>
    </location>
</feature>
<feature type="transmembrane region" description="Helical" evidence="7">
    <location>
        <begin position="387"/>
        <end position="407"/>
    </location>
</feature>
<feature type="transmembrane region" description="Helical" evidence="7">
    <location>
        <begin position="310"/>
        <end position="336"/>
    </location>
</feature>